<proteinExistence type="predicted"/>
<feature type="domain" description="AMP-dependent synthetase/ligase" evidence="4">
    <location>
        <begin position="70"/>
        <end position="365"/>
    </location>
</feature>
<dbReference type="OrthoDB" id="1700726at2759"/>
<accession>C6HGJ0</accession>
<dbReference type="Proteomes" id="UP000002624">
    <property type="component" value="Unassembled WGS sequence"/>
</dbReference>
<dbReference type="InterPro" id="IPR020845">
    <property type="entry name" value="AMP-binding_CS"/>
</dbReference>
<keyword evidence="1" id="KW-0547">Nucleotide-binding</keyword>
<sequence>MFSPKREYEAVGEAYAQRPPKGTPECIALPGTERPGRSRIYRHWQSGSGELLKTLDPQVLTAHDIFESSVSRNPKNRCLGARAWDPVTKTWGPYQWMDYQTVQKRRAALGVGLVELHSRIGVQGAQYGVGLWCQNRPEWQITDLACMSQSLYTVSMYETLGVEGTKYIIDNAELRCVVTSLPHVSTLIELKRDLPLLKLIVCMDPLDAGEQLGHSKRDILAPLAAAAGLEIYTLSEVEELGASLNRPCNPPSPDDIITINYTSGTTGNPKGVVLTHRNAVSATSSGMGSCMHYPTDILASYLPLAHIFERLMEHMSLWAGGSIGYFHGDILELVDDFKVLRPTLIASVPRLYNRFGGAIRASSVEAPGFKGTLSRHVVNTKIANIQRPESPTNTHMLYDRIWSKKLLLRSNSILKEYYKNPEETANALTEDGWLRTGDVCQVDHLGHFTIIDRRKNLLKLAQGEYVSPERLEGIYQTACSYISQAFVHGDSAQTALVAIMGVQPDTFATFASRVLEKTIAPDDMEAIRAAAADERIVRAVQADLDRAGKEHRLAGFEKVKAVAMVVEPFSIENGLLTPTLKLKRPQTATTYRALLDELYKRVPAEKKPLKRRAKAKL</sequence>
<dbReference type="Gene3D" id="3.40.50.12780">
    <property type="entry name" value="N-terminal domain of ligase-like"/>
    <property type="match status" value="2"/>
</dbReference>
<organism evidence="5 6">
    <name type="scientific">Ajellomyces capsulatus (strain H143)</name>
    <name type="common">Darling's disease fungus</name>
    <name type="synonym">Histoplasma capsulatum</name>
    <dbReference type="NCBI Taxonomy" id="544712"/>
    <lineage>
        <taxon>Eukaryota</taxon>
        <taxon>Fungi</taxon>
        <taxon>Dikarya</taxon>
        <taxon>Ascomycota</taxon>
        <taxon>Pezizomycotina</taxon>
        <taxon>Eurotiomycetes</taxon>
        <taxon>Eurotiomycetidae</taxon>
        <taxon>Onygenales</taxon>
        <taxon>Ajellomycetaceae</taxon>
        <taxon>Histoplasma</taxon>
    </lineage>
</organism>
<dbReference type="InterPro" id="IPR042099">
    <property type="entry name" value="ANL_N_sf"/>
</dbReference>
<dbReference type="AlphaFoldDB" id="C6HGJ0"/>
<feature type="region of interest" description="Disordered" evidence="3">
    <location>
        <begin position="1"/>
        <end position="24"/>
    </location>
</feature>
<dbReference type="EMBL" id="GG692426">
    <property type="protein sequence ID" value="EER40492.1"/>
    <property type="molecule type" value="Genomic_DNA"/>
</dbReference>
<dbReference type="PANTHER" id="PTHR43272">
    <property type="entry name" value="LONG-CHAIN-FATTY-ACID--COA LIGASE"/>
    <property type="match status" value="1"/>
</dbReference>
<reference evidence="6" key="1">
    <citation type="submission" date="2009-05" db="EMBL/GenBank/DDBJ databases">
        <title>The genome sequence of Ajellomyces capsulatus strain H143.</title>
        <authorList>
            <person name="Champion M."/>
            <person name="Cuomo C.A."/>
            <person name="Ma L.-J."/>
            <person name="Henn M.R."/>
            <person name="Sil A."/>
            <person name="Goldman B."/>
            <person name="Young S.K."/>
            <person name="Kodira C.D."/>
            <person name="Zeng Q."/>
            <person name="Koehrsen M."/>
            <person name="Alvarado L."/>
            <person name="Berlin A.M."/>
            <person name="Borenstein D."/>
            <person name="Chen Z."/>
            <person name="Engels R."/>
            <person name="Freedman E."/>
            <person name="Gellesch M."/>
            <person name="Goldberg J."/>
            <person name="Griggs A."/>
            <person name="Gujja S."/>
            <person name="Heiman D.I."/>
            <person name="Hepburn T.A."/>
            <person name="Howarth C."/>
            <person name="Jen D."/>
            <person name="Larson L."/>
            <person name="Lewis B."/>
            <person name="Mehta T."/>
            <person name="Park D."/>
            <person name="Pearson M."/>
            <person name="Roberts A."/>
            <person name="Saif S."/>
            <person name="Shea T.D."/>
            <person name="Shenoy N."/>
            <person name="Sisk P."/>
            <person name="Stolte C."/>
            <person name="Sykes S."/>
            <person name="Walk T."/>
            <person name="White J."/>
            <person name="Yandava C."/>
            <person name="Klein B."/>
            <person name="McEwen J.G."/>
            <person name="Puccia R."/>
            <person name="Goldman G.H."/>
            <person name="Felipe M.S."/>
            <person name="Nino-Vega G."/>
            <person name="San-Blas G."/>
            <person name="Taylor J.W."/>
            <person name="Mendoza L."/>
            <person name="Galagan J.E."/>
            <person name="Nusbaum C."/>
            <person name="Birren B.W."/>
        </authorList>
    </citation>
    <scope>NUCLEOTIDE SEQUENCE [LARGE SCALE GENOMIC DNA]</scope>
    <source>
        <strain evidence="6">H143</strain>
    </source>
</reference>
<evidence type="ECO:0000256" key="1">
    <source>
        <dbReference type="ARBA" id="ARBA00022741"/>
    </source>
</evidence>
<evidence type="ECO:0000313" key="5">
    <source>
        <dbReference type="EMBL" id="EER40492.1"/>
    </source>
</evidence>
<evidence type="ECO:0000259" key="4">
    <source>
        <dbReference type="Pfam" id="PF00501"/>
    </source>
</evidence>
<dbReference type="VEuPathDB" id="FungiDB:HCDG_05081"/>
<dbReference type="PANTHER" id="PTHR43272:SF33">
    <property type="entry name" value="AMP-BINDING DOMAIN-CONTAINING PROTEIN-RELATED"/>
    <property type="match status" value="1"/>
</dbReference>
<dbReference type="InterPro" id="IPR000873">
    <property type="entry name" value="AMP-dep_synth/lig_dom"/>
</dbReference>
<dbReference type="Pfam" id="PF00501">
    <property type="entry name" value="AMP-binding"/>
    <property type="match status" value="1"/>
</dbReference>
<evidence type="ECO:0000256" key="3">
    <source>
        <dbReference type="SAM" id="MobiDB-lite"/>
    </source>
</evidence>
<dbReference type="STRING" id="544712.C6HGJ0"/>
<evidence type="ECO:0000313" key="6">
    <source>
        <dbReference type="Proteomes" id="UP000002624"/>
    </source>
</evidence>
<gene>
    <name evidence="5" type="ORF">HCDG_05081</name>
</gene>
<dbReference type="GO" id="GO:0004467">
    <property type="term" value="F:long-chain fatty acid-CoA ligase activity"/>
    <property type="evidence" value="ECO:0007669"/>
    <property type="project" value="TreeGrafter"/>
</dbReference>
<dbReference type="SUPFAM" id="SSF56801">
    <property type="entry name" value="Acetyl-CoA synthetase-like"/>
    <property type="match status" value="1"/>
</dbReference>
<dbReference type="HOGENOM" id="CLU_000022_45_4_1"/>
<dbReference type="GO" id="GO:0016020">
    <property type="term" value="C:membrane"/>
    <property type="evidence" value="ECO:0007669"/>
    <property type="project" value="TreeGrafter"/>
</dbReference>
<dbReference type="GO" id="GO:0005783">
    <property type="term" value="C:endoplasmic reticulum"/>
    <property type="evidence" value="ECO:0007669"/>
    <property type="project" value="TreeGrafter"/>
</dbReference>
<dbReference type="OMA" id="KCPIVEH"/>
<keyword evidence="2" id="KW-0067">ATP-binding</keyword>
<dbReference type="eggNOG" id="KOG1256">
    <property type="taxonomic scope" value="Eukaryota"/>
</dbReference>
<dbReference type="GO" id="GO:0005524">
    <property type="term" value="F:ATP binding"/>
    <property type="evidence" value="ECO:0007669"/>
    <property type="project" value="UniProtKB-KW"/>
</dbReference>
<dbReference type="PROSITE" id="PS00455">
    <property type="entry name" value="AMP_BINDING"/>
    <property type="match status" value="1"/>
</dbReference>
<protein>
    <submittedName>
        <fullName evidence="5">AMP-binding enzyme</fullName>
    </submittedName>
</protein>
<name>C6HGJ0_AJECH</name>
<evidence type="ECO:0000256" key="2">
    <source>
        <dbReference type="ARBA" id="ARBA00022840"/>
    </source>
</evidence>